<feature type="chain" id="PRO_5011778773" evidence="2">
    <location>
        <begin position="23"/>
        <end position="211"/>
    </location>
</feature>
<evidence type="ECO:0000313" key="4">
    <source>
        <dbReference type="EMBL" id="SFF53377.1"/>
    </source>
</evidence>
<dbReference type="Proteomes" id="UP000199477">
    <property type="component" value="Unassembled WGS sequence"/>
</dbReference>
<dbReference type="EMBL" id="FONH01000025">
    <property type="protein sequence ID" value="SFF53377.1"/>
    <property type="molecule type" value="Genomic_DNA"/>
</dbReference>
<reference evidence="5" key="1">
    <citation type="submission" date="2016-10" db="EMBL/GenBank/DDBJ databases">
        <authorList>
            <person name="Varghese N."/>
            <person name="Submissions S."/>
        </authorList>
    </citation>
    <scope>NUCLEOTIDE SEQUENCE [LARGE SCALE GENOMIC DNA]</scope>
    <source>
        <strain evidence="5">UNC178MFTsu3.1</strain>
    </source>
</reference>
<keyword evidence="5" id="KW-1185">Reference proteome</keyword>
<dbReference type="Gene3D" id="2.40.160.20">
    <property type="match status" value="1"/>
</dbReference>
<keyword evidence="1 2" id="KW-0732">Signal</keyword>
<evidence type="ECO:0000256" key="2">
    <source>
        <dbReference type="SAM" id="SignalP"/>
    </source>
</evidence>
<dbReference type="SUPFAM" id="SSF56925">
    <property type="entry name" value="OMPA-like"/>
    <property type="match status" value="1"/>
</dbReference>
<name>A0A1I2JJN8_9GAMM</name>
<sequence>MTHWISKTALAVAMVTSGAAMAADGGQFFVNGQIGSQKVSTSKALKGVKKNELIGTLRAGYMWNNGPLSYGAETGYVVLGSENGVIAKESNGVSPRIVMPEQALRVKTNGWLFGGNAKLHIGDSWFVSGRGGLFRSNLRVRTGEVNKPASSSHKSTKNGYYAGVGAGYDFNEHFGLGANFDYYRARVNLGSGVKTIGGGYEVYGVTAEYRL</sequence>
<evidence type="ECO:0000313" key="5">
    <source>
        <dbReference type="Proteomes" id="UP000199477"/>
    </source>
</evidence>
<dbReference type="Pfam" id="PF13505">
    <property type="entry name" value="OMP_b-brl"/>
    <property type="match status" value="1"/>
</dbReference>
<protein>
    <submittedName>
        <fullName evidence="4">Outer membrane immunogenic protein</fullName>
    </submittedName>
</protein>
<evidence type="ECO:0000256" key="1">
    <source>
        <dbReference type="ARBA" id="ARBA00022729"/>
    </source>
</evidence>
<organism evidence="4 5">
    <name type="scientific">Dyella marensis</name>
    <dbReference type="NCBI Taxonomy" id="500610"/>
    <lineage>
        <taxon>Bacteria</taxon>
        <taxon>Pseudomonadati</taxon>
        <taxon>Pseudomonadota</taxon>
        <taxon>Gammaproteobacteria</taxon>
        <taxon>Lysobacterales</taxon>
        <taxon>Rhodanobacteraceae</taxon>
        <taxon>Dyella</taxon>
    </lineage>
</organism>
<proteinExistence type="predicted"/>
<dbReference type="InterPro" id="IPR027385">
    <property type="entry name" value="Beta-barrel_OMP"/>
</dbReference>
<dbReference type="InterPro" id="IPR011250">
    <property type="entry name" value="OMP/PagP_B-barrel"/>
</dbReference>
<feature type="domain" description="Outer membrane protein beta-barrel" evidence="3">
    <location>
        <begin position="9"/>
        <end position="186"/>
    </location>
</feature>
<dbReference type="AlphaFoldDB" id="A0A1I2JJN8"/>
<feature type="signal peptide" evidence="2">
    <location>
        <begin position="1"/>
        <end position="22"/>
    </location>
</feature>
<evidence type="ECO:0000259" key="3">
    <source>
        <dbReference type="Pfam" id="PF13505"/>
    </source>
</evidence>
<accession>A0A1I2JJN8</accession>
<dbReference type="RefSeq" id="WP_081805324.1">
    <property type="nucleotide sequence ID" value="NZ_FONH01000025.1"/>
</dbReference>
<gene>
    <name evidence="4" type="ORF">SAMN02799615_04024</name>
</gene>